<comment type="similarity">
    <text evidence="2">Belongs to the tRNA(His) guanylyltransferase family.</text>
</comment>
<dbReference type="EMBL" id="FQVE01000002">
    <property type="protein sequence ID" value="SHF30940.1"/>
    <property type="molecule type" value="Genomic_DNA"/>
</dbReference>
<evidence type="ECO:0000256" key="2">
    <source>
        <dbReference type="ARBA" id="ARBA00010113"/>
    </source>
</evidence>
<name>A0A1M5AKW6_9FLAO</name>
<evidence type="ECO:0000259" key="11">
    <source>
        <dbReference type="Pfam" id="PF04446"/>
    </source>
</evidence>
<dbReference type="PANTHER" id="PTHR12729:SF6">
    <property type="entry name" value="TRNA(HIS) GUANYLYLTRANSFERASE-RELATED"/>
    <property type="match status" value="1"/>
</dbReference>
<comment type="cofactor">
    <cofactor evidence="1">
        <name>Mg(2+)</name>
        <dbReference type="ChEBI" id="CHEBI:18420"/>
    </cofactor>
</comment>
<keyword evidence="8" id="KW-0547">Nucleotide-binding</keyword>
<dbReference type="GO" id="GO:0000287">
    <property type="term" value="F:magnesium ion binding"/>
    <property type="evidence" value="ECO:0007669"/>
    <property type="project" value="InterPro"/>
</dbReference>
<keyword evidence="9" id="KW-0460">Magnesium</keyword>
<dbReference type="GO" id="GO:0008193">
    <property type="term" value="F:tRNA guanylyltransferase activity"/>
    <property type="evidence" value="ECO:0007669"/>
    <property type="project" value="UniProtKB-EC"/>
</dbReference>
<evidence type="ECO:0000256" key="9">
    <source>
        <dbReference type="ARBA" id="ARBA00022842"/>
    </source>
</evidence>
<dbReference type="InterPro" id="IPR038469">
    <property type="entry name" value="tRNAHis_GuaTrfase_Thg1_sf"/>
</dbReference>
<dbReference type="PANTHER" id="PTHR12729">
    <property type="entry name" value="TRNA(HIS) GUANYLYLTRANSFERASE-RELATED"/>
    <property type="match status" value="1"/>
</dbReference>
<evidence type="ECO:0000256" key="10">
    <source>
        <dbReference type="ARBA" id="ARBA00023134"/>
    </source>
</evidence>
<dbReference type="InterPro" id="IPR007537">
    <property type="entry name" value="tRNAHis_GuaTrfase_Thg1"/>
</dbReference>
<evidence type="ECO:0000256" key="5">
    <source>
        <dbReference type="ARBA" id="ARBA00022694"/>
    </source>
</evidence>
<evidence type="ECO:0000256" key="8">
    <source>
        <dbReference type="ARBA" id="ARBA00022741"/>
    </source>
</evidence>
<dbReference type="Gene3D" id="3.30.70.3000">
    <property type="match status" value="1"/>
</dbReference>
<dbReference type="InterPro" id="IPR025845">
    <property type="entry name" value="Thg1_C_dom"/>
</dbReference>
<organism evidence="13 14">
    <name type="scientific">Chryseobacterium vrystaatense</name>
    <dbReference type="NCBI Taxonomy" id="307480"/>
    <lineage>
        <taxon>Bacteria</taxon>
        <taxon>Pseudomonadati</taxon>
        <taxon>Bacteroidota</taxon>
        <taxon>Flavobacteriia</taxon>
        <taxon>Flavobacteriales</taxon>
        <taxon>Weeksellaceae</taxon>
        <taxon>Chryseobacterium group</taxon>
        <taxon>Chryseobacterium</taxon>
    </lineage>
</organism>
<dbReference type="Pfam" id="PF04446">
    <property type="entry name" value="Thg1"/>
    <property type="match status" value="1"/>
</dbReference>
<keyword evidence="7" id="KW-0479">Metal-binding</keyword>
<gene>
    <name evidence="13" type="ORF">SAMN02787073_1962</name>
</gene>
<evidence type="ECO:0000259" key="12">
    <source>
        <dbReference type="Pfam" id="PF14413"/>
    </source>
</evidence>
<dbReference type="EC" id="2.7.7.79" evidence="3"/>
<accession>A0A1M5AKW6</accession>
<reference evidence="14" key="1">
    <citation type="submission" date="2016-11" db="EMBL/GenBank/DDBJ databases">
        <authorList>
            <person name="Varghese N."/>
            <person name="Submissions S."/>
        </authorList>
    </citation>
    <scope>NUCLEOTIDE SEQUENCE [LARGE SCALE GENOMIC DNA]</scope>
    <source>
        <strain evidence="14">YR203</strain>
    </source>
</reference>
<keyword evidence="4 13" id="KW-0808">Transferase</keyword>
<keyword evidence="6 13" id="KW-0548">Nucleotidyltransferase</keyword>
<evidence type="ECO:0000256" key="1">
    <source>
        <dbReference type="ARBA" id="ARBA00001946"/>
    </source>
</evidence>
<protein>
    <recommendedName>
        <fullName evidence="3">tRNA(His) guanylyltransferase</fullName>
        <ecNumber evidence="3">2.7.7.79</ecNumber>
    </recommendedName>
</protein>
<dbReference type="AlphaFoldDB" id="A0A1M5AKW6"/>
<dbReference type="InterPro" id="IPR024956">
    <property type="entry name" value="tRNAHis_GuaTrfase_cat"/>
</dbReference>
<dbReference type="Pfam" id="PF14413">
    <property type="entry name" value="Thg1C"/>
    <property type="match status" value="1"/>
</dbReference>
<sequence length="253" mass="29814">MKFEEIEGLMRKNEALSEQYILPENFILVRLDGKGFTKLTKEKLNLEKPFDERFHLAMTATMEHLFTVGFRVIYGYTQSDEISLLIHKDENVFSRKVRKFNSVLAGEASAFFSLQFQQICVFDCRTIAIPNHDMILDYFCWRQEDSHRNSLSAYCYWTLIKNNFTAKQAASKIEKMPQSDKNELLFQLGINYNNLPLWQKRGVGMYSKEVVKQGFNPLTEIISECVRNELYLEKELPIRENYRLFLDNILQSK</sequence>
<dbReference type="Proteomes" id="UP000184108">
    <property type="component" value="Unassembled WGS sequence"/>
</dbReference>
<evidence type="ECO:0000256" key="3">
    <source>
        <dbReference type="ARBA" id="ARBA00012511"/>
    </source>
</evidence>
<feature type="domain" description="tRNAHis guanylyltransferase catalytic" evidence="11">
    <location>
        <begin position="10"/>
        <end position="130"/>
    </location>
</feature>
<feature type="domain" description="Thg1 C-terminal" evidence="12">
    <location>
        <begin position="135"/>
        <end position="212"/>
    </location>
</feature>
<evidence type="ECO:0000256" key="4">
    <source>
        <dbReference type="ARBA" id="ARBA00022679"/>
    </source>
</evidence>
<proteinExistence type="inferred from homology"/>
<evidence type="ECO:0000313" key="14">
    <source>
        <dbReference type="Proteomes" id="UP000184108"/>
    </source>
</evidence>
<keyword evidence="5" id="KW-0819">tRNA processing</keyword>
<evidence type="ECO:0000313" key="13">
    <source>
        <dbReference type="EMBL" id="SHF30940.1"/>
    </source>
</evidence>
<keyword evidence="10" id="KW-0342">GTP-binding</keyword>
<evidence type="ECO:0000256" key="6">
    <source>
        <dbReference type="ARBA" id="ARBA00022695"/>
    </source>
</evidence>
<evidence type="ECO:0000256" key="7">
    <source>
        <dbReference type="ARBA" id="ARBA00022723"/>
    </source>
</evidence>
<dbReference type="GO" id="GO:0006400">
    <property type="term" value="P:tRNA modification"/>
    <property type="evidence" value="ECO:0007669"/>
    <property type="project" value="InterPro"/>
</dbReference>
<dbReference type="RefSeq" id="WP_073173050.1">
    <property type="nucleotide sequence ID" value="NZ_FQVE01000002.1"/>
</dbReference>
<dbReference type="GO" id="GO:0005525">
    <property type="term" value="F:GTP binding"/>
    <property type="evidence" value="ECO:0007669"/>
    <property type="project" value="UniProtKB-KW"/>
</dbReference>